<protein>
    <submittedName>
        <fullName evidence="1">Uncharacterized protein</fullName>
    </submittedName>
</protein>
<organism evidence="1 2">
    <name type="scientific">Streptococcus downei MFe28</name>
    <dbReference type="NCBI Taxonomy" id="764290"/>
    <lineage>
        <taxon>Bacteria</taxon>
        <taxon>Bacillati</taxon>
        <taxon>Bacillota</taxon>
        <taxon>Bacilli</taxon>
        <taxon>Lactobacillales</taxon>
        <taxon>Streptococcaceae</taxon>
        <taxon>Streptococcus</taxon>
    </lineage>
</organism>
<name>A0A380JEZ6_STRDO</name>
<dbReference type="Proteomes" id="UP000254082">
    <property type="component" value="Unassembled WGS sequence"/>
</dbReference>
<evidence type="ECO:0000313" key="1">
    <source>
        <dbReference type="EMBL" id="SUN36245.1"/>
    </source>
</evidence>
<dbReference type="AlphaFoldDB" id="A0A380JEZ6"/>
<proteinExistence type="predicted"/>
<evidence type="ECO:0000313" key="2">
    <source>
        <dbReference type="Proteomes" id="UP000254082"/>
    </source>
</evidence>
<sequence length="31" mass="3646">MNFYKFVPQIDARNEGGRWFRAAAENSKNDL</sequence>
<dbReference type="EMBL" id="UHFA01000002">
    <property type="protein sequence ID" value="SUN36245.1"/>
    <property type="molecule type" value="Genomic_DNA"/>
</dbReference>
<accession>A0A380JEZ6</accession>
<reference evidence="1 2" key="1">
    <citation type="submission" date="2018-06" db="EMBL/GenBank/DDBJ databases">
        <authorList>
            <consortium name="Pathogen Informatics"/>
            <person name="Doyle S."/>
        </authorList>
    </citation>
    <scope>NUCLEOTIDE SEQUENCE [LARGE SCALE GENOMIC DNA]</scope>
    <source>
        <strain evidence="2">NCTC 11391</strain>
    </source>
</reference>
<gene>
    <name evidence="1" type="ORF">NCTC11391_01290</name>
</gene>
<keyword evidence="2" id="KW-1185">Reference proteome</keyword>